<sequence length="771" mass="86880">MNASTIILDGHPSVFTPTIHTYDADVDKTQMLPPVPWWTCMVDSTQELCRISWALNTSNTSSIDVIVADEDPRYVRMAHEDKDISKMMAGFSRSQPRHVSQNDRIQRALDAACSGKPLPNQRIYLLLMNKNPSDVGTYMYRNDDASDPRDIRATVLLAAQKAADIGNLHVGVLRLCQHTSTTPSAIFNQEIADNITISIHDIPNHDTALKIAMRHLAQLHYGLEVIQISNIPSNLSDQGNNNNPMMTQNIQMLARPCQRNSRMQTTHSTSLSISDPSYLQSNMKEFTYFKQMKKSGNDVGWCSCMHTMIPVNPEDISNGLLLAPMHHNGVLYLTSRQAAYDPIRSEESTHMLSVEGGRILLHCLDKLLDAQATRAEHDAFEIKEVKLEGMDVKPAIDPLKAEEFFRMMIEPVSFEDAHQASKVHSYDPLKYNSRWLLVPIKPEPTTTDYVDRITRWYSCFRSCMGTDRFPSTPGPERSIEDIAFELTVGSPLQTGFGVLSDLTVELEKHLVKLMDILLQDNVREQDMALSATRAAIEYLDNVLTGKRLKILKRPILSRQDTQVLARRLLVALYLVGKRFATLSDSHNVVCTSIKSMLANRVTGPPTAGEHMVKDEEDTPESKGSFSAVDAAWQQATQFQDMTFRERQDAIVSTGPRGRSPNFRGRGRGGNLRKISLNPQFKVRRYPDPSIMVPHLEWTPPTLEEKRAADKKRQERLGAPGMLLSAYWSAEKALKVGSKELSDTYDGKALIHKDNQWRRVQKEADGRMPKKS</sequence>
<dbReference type="Proteomes" id="UP000027586">
    <property type="component" value="Unassembled WGS sequence"/>
</dbReference>
<evidence type="ECO:0000313" key="3">
    <source>
        <dbReference type="Proteomes" id="UP000027586"/>
    </source>
</evidence>
<gene>
    <name evidence="2" type="ORF">LCOR_07846.1</name>
</gene>
<evidence type="ECO:0000313" key="2">
    <source>
        <dbReference type="EMBL" id="CDH56842.1"/>
    </source>
</evidence>
<feature type="region of interest" description="Disordered" evidence="1">
    <location>
        <begin position="651"/>
        <end position="670"/>
    </location>
</feature>
<dbReference type="AlphaFoldDB" id="A0A068S4S4"/>
<accession>A0A068S4S4</accession>
<dbReference type="OrthoDB" id="5844105at2759"/>
<dbReference type="EMBL" id="CBTN010000041">
    <property type="protein sequence ID" value="CDH56842.1"/>
    <property type="molecule type" value="Genomic_DNA"/>
</dbReference>
<feature type="region of interest" description="Disordered" evidence="1">
    <location>
        <begin position="601"/>
        <end position="623"/>
    </location>
</feature>
<dbReference type="VEuPathDB" id="FungiDB:LCOR_07846.1"/>
<comment type="caution">
    <text evidence="2">The sequence shown here is derived from an EMBL/GenBank/DDBJ whole genome shotgun (WGS) entry which is preliminary data.</text>
</comment>
<reference evidence="2" key="1">
    <citation type="submission" date="2013-08" db="EMBL/GenBank/DDBJ databases">
        <title>Gene expansion shapes genome architecture in the human pathogen Lichtheimia corymbifera: an evolutionary genomics analysis in the ancient terrestrial Mucorales (Mucoromycotina).</title>
        <authorList>
            <person name="Schwartze V.U."/>
            <person name="Winter S."/>
            <person name="Shelest E."/>
            <person name="Marcet-Houben M."/>
            <person name="Horn F."/>
            <person name="Wehner S."/>
            <person name="Hoffmann K."/>
            <person name="Riege K."/>
            <person name="Sammeth M."/>
            <person name="Nowrousian M."/>
            <person name="Valiante V."/>
            <person name="Linde J."/>
            <person name="Jacobsen I.D."/>
            <person name="Marz M."/>
            <person name="Brakhage A.A."/>
            <person name="Gabaldon T."/>
            <person name="Bocker S."/>
            <person name="Voigt K."/>
        </authorList>
    </citation>
    <scope>NUCLEOTIDE SEQUENCE [LARGE SCALE GENOMIC DNA]</scope>
    <source>
        <strain evidence="2">FSU 9682</strain>
    </source>
</reference>
<proteinExistence type="predicted"/>
<protein>
    <submittedName>
        <fullName evidence="2">Uncharacterized protein</fullName>
    </submittedName>
</protein>
<keyword evidence="3" id="KW-1185">Reference proteome</keyword>
<name>A0A068S4S4_9FUNG</name>
<organism evidence="2 3">
    <name type="scientific">Lichtheimia corymbifera JMRC:FSU:9682</name>
    <dbReference type="NCBI Taxonomy" id="1263082"/>
    <lineage>
        <taxon>Eukaryota</taxon>
        <taxon>Fungi</taxon>
        <taxon>Fungi incertae sedis</taxon>
        <taxon>Mucoromycota</taxon>
        <taxon>Mucoromycotina</taxon>
        <taxon>Mucoromycetes</taxon>
        <taxon>Mucorales</taxon>
        <taxon>Lichtheimiaceae</taxon>
        <taxon>Lichtheimia</taxon>
    </lineage>
</organism>
<evidence type="ECO:0000256" key="1">
    <source>
        <dbReference type="SAM" id="MobiDB-lite"/>
    </source>
</evidence>
<feature type="compositionally biased region" description="Low complexity" evidence="1">
    <location>
        <begin position="654"/>
        <end position="663"/>
    </location>
</feature>
<dbReference type="STRING" id="1263082.A0A068S4S4"/>